<comment type="similarity">
    <text evidence="8">Belongs to the MobA family.</text>
</comment>
<dbReference type="InterPro" id="IPR025877">
    <property type="entry name" value="MobA-like_NTP_Trfase"/>
</dbReference>
<feature type="binding site" evidence="8">
    <location>
        <position position="71"/>
    </location>
    <ligand>
        <name>GTP</name>
        <dbReference type="ChEBI" id="CHEBI:37565"/>
    </ligand>
</feature>
<dbReference type="HAMAP" id="MF_00316">
    <property type="entry name" value="MobA"/>
    <property type="match status" value="1"/>
</dbReference>
<feature type="binding site" evidence="8">
    <location>
        <position position="106"/>
    </location>
    <ligand>
        <name>Mg(2+)</name>
        <dbReference type="ChEBI" id="CHEBI:18420"/>
    </ligand>
</feature>
<dbReference type="CDD" id="cd02503">
    <property type="entry name" value="MobA"/>
    <property type="match status" value="1"/>
</dbReference>
<feature type="binding site" evidence="8">
    <location>
        <position position="106"/>
    </location>
    <ligand>
        <name>GTP</name>
        <dbReference type="ChEBI" id="CHEBI:37565"/>
    </ligand>
</feature>
<gene>
    <name evidence="8 10" type="primary">mobA</name>
    <name evidence="10" type="ORF">HB375_06205</name>
</gene>
<comment type="cofactor">
    <cofactor evidence="8">
        <name>Mg(2+)</name>
        <dbReference type="ChEBI" id="CHEBI:18420"/>
    </cofactor>
</comment>
<evidence type="ECO:0000259" key="9">
    <source>
        <dbReference type="Pfam" id="PF12804"/>
    </source>
</evidence>
<protein>
    <recommendedName>
        <fullName evidence="8">Molybdenum cofactor guanylyltransferase</fullName>
        <shortName evidence="8">MoCo guanylyltransferase</shortName>
        <ecNumber evidence="8">2.7.7.77</ecNumber>
    </recommendedName>
    <alternativeName>
        <fullName evidence="8">GTP:molybdopterin guanylyltransferase</fullName>
    </alternativeName>
    <alternativeName>
        <fullName evidence="8">Mo-MPT guanylyltransferase</fullName>
    </alternativeName>
    <alternativeName>
        <fullName evidence="8">Molybdopterin guanylyltransferase</fullName>
    </alternativeName>
    <alternativeName>
        <fullName evidence="8">Molybdopterin-guanine dinucleotide synthase</fullName>
        <shortName evidence="8">MGD synthase</shortName>
    </alternativeName>
</protein>
<keyword evidence="4 8" id="KW-0547">Nucleotide-binding</keyword>
<accession>A0ABX0VAW4</accession>
<comment type="subunit">
    <text evidence="8">Monomer.</text>
</comment>
<reference evidence="10 11" key="1">
    <citation type="submission" date="2020-03" db="EMBL/GenBank/DDBJ databases">
        <title>The genome sequence of Microvirga sp. c23x22.</title>
        <authorList>
            <person name="Zhang X."/>
        </authorList>
    </citation>
    <scope>NUCLEOTIDE SEQUENCE [LARGE SCALE GENOMIC DNA]</scope>
    <source>
        <strain evidence="11">c23x22</strain>
    </source>
</reference>
<feature type="binding site" evidence="8">
    <location>
        <position position="25"/>
    </location>
    <ligand>
        <name>GTP</name>
        <dbReference type="ChEBI" id="CHEBI:37565"/>
    </ligand>
</feature>
<keyword evidence="1 8" id="KW-0963">Cytoplasm</keyword>
<comment type="catalytic activity">
    <reaction evidence="8">
        <text>Mo-molybdopterin + GTP + H(+) = Mo-molybdopterin guanine dinucleotide + diphosphate</text>
        <dbReference type="Rhea" id="RHEA:34243"/>
        <dbReference type="ChEBI" id="CHEBI:15378"/>
        <dbReference type="ChEBI" id="CHEBI:33019"/>
        <dbReference type="ChEBI" id="CHEBI:37565"/>
        <dbReference type="ChEBI" id="CHEBI:71302"/>
        <dbReference type="ChEBI" id="CHEBI:71310"/>
        <dbReference type="EC" id="2.7.7.77"/>
    </reaction>
</comment>
<keyword evidence="11" id="KW-1185">Reference proteome</keyword>
<dbReference type="NCBIfam" id="TIGR02665">
    <property type="entry name" value="molyb_mobA"/>
    <property type="match status" value="1"/>
</dbReference>
<proteinExistence type="inferred from homology"/>
<evidence type="ECO:0000313" key="11">
    <source>
        <dbReference type="Proteomes" id="UP000707352"/>
    </source>
</evidence>
<feature type="binding site" evidence="8">
    <location>
        <begin position="12"/>
        <end position="14"/>
    </location>
    <ligand>
        <name>GTP</name>
        <dbReference type="ChEBI" id="CHEBI:37565"/>
    </ligand>
</feature>
<keyword evidence="2 8" id="KW-0808">Transferase</keyword>
<keyword evidence="7 8" id="KW-0501">Molybdenum cofactor biosynthesis</keyword>
<comment type="caution">
    <text evidence="8">Lacks conserved residue(s) required for the propagation of feature annotation.</text>
</comment>
<dbReference type="EC" id="2.7.7.77" evidence="8"/>
<dbReference type="Proteomes" id="UP000707352">
    <property type="component" value="Unassembled WGS sequence"/>
</dbReference>
<keyword evidence="5 8" id="KW-0460">Magnesium</keyword>
<evidence type="ECO:0000256" key="8">
    <source>
        <dbReference type="HAMAP-Rule" id="MF_00316"/>
    </source>
</evidence>
<comment type="domain">
    <text evidence="8">The N-terminal domain determines nucleotide recognition and specific binding, while the C-terminal domain determines the specific binding to the target protein.</text>
</comment>
<organism evidence="10 11">
    <name type="scientific">Microvirga terricola</name>
    <dbReference type="NCBI Taxonomy" id="2719797"/>
    <lineage>
        <taxon>Bacteria</taxon>
        <taxon>Pseudomonadati</taxon>
        <taxon>Pseudomonadota</taxon>
        <taxon>Alphaproteobacteria</taxon>
        <taxon>Hyphomicrobiales</taxon>
        <taxon>Methylobacteriaceae</taxon>
        <taxon>Microvirga</taxon>
    </lineage>
</organism>
<evidence type="ECO:0000256" key="4">
    <source>
        <dbReference type="ARBA" id="ARBA00022741"/>
    </source>
</evidence>
<dbReference type="RefSeq" id="WP_167672102.1">
    <property type="nucleotide sequence ID" value="NZ_JAATJS010000002.1"/>
</dbReference>
<evidence type="ECO:0000256" key="5">
    <source>
        <dbReference type="ARBA" id="ARBA00022842"/>
    </source>
</evidence>
<dbReference type="PANTHER" id="PTHR19136:SF81">
    <property type="entry name" value="MOLYBDENUM COFACTOR GUANYLYLTRANSFERASE"/>
    <property type="match status" value="1"/>
</dbReference>
<dbReference type="PANTHER" id="PTHR19136">
    <property type="entry name" value="MOLYBDENUM COFACTOR GUANYLYLTRANSFERASE"/>
    <property type="match status" value="1"/>
</dbReference>
<comment type="subcellular location">
    <subcellularLocation>
        <location evidence="8">Cytoplasm</location>
    </subcellularLocation>
</comment>
<comment type="caution">
    <text evidence="10">The sequence shown here is derived from an EMBL/GenBank/DDBJ whole genome shotgun (WGS) entry which is preliminary data.</text>
</comment>
<keyword evidence="6 8" id="KW-0342">GTP-binding</keyword>
<comment type="function">
    <text evidence="8">Transfers a GMP moiety from GTP to Mo-molybdopterin (Mo-MPT) cofactor (Moco or molybdenum cofactor) to form Mo-molybdopterin guanine dinucleotide (Mo-MGD) cofactor.</text>
</comment>
<dbReference type="Gene3D" id="3.90.550.10">
    <property type="entry name" value="Spore Coat Polysaccharide Biosynthesis Protein SpsA, Chain A"/>
    <property type="match status" value="1"/>
</dbReference>
<dbReference type="SUPFAM" id="SSF53448">
    <property type="entry name" value="Nucleotide-diphospho-sugar transferases"/>
    <property type="match status" value="1"/>
</dbReference>
<evidence type="ECO:0000256" key="1">
    <source>
        <dbReference type="ARBA" id="ARBA00022490"/>
    </source>
</evidence>
<dbReference type="GO" id="GO:0016779">
    <property type="term" value="F:nucleotidyltransferase activity"/>
    <property type="evidence" value="ECO:0007669"/>
    <property type="project" value="UniProtKB-KW"/>
</dbReference>
<evidence type="ECO:0000313" key="10">
    <source>
        <dbReference type="EMBL" id="NIX76206.1"/>
    </source>
</evidence>
<feature type="domain" description="MobA-like NTP transferase" evidence="9">
    <location>
        <begin position="9"/>
        <end position="165"/>
    </location>
</feature>
<dbReference type="InterPro" id="IPR013482">
    <property type="entry name" value="Molybde_CF_guanTrfase"/>
</dbReference>
<sequence length="210" mass="23072">MTQHPATLGVILAGGRATRMGGIDKPLLTLGGCTLIARIVERLSPQCEGLIISANGDANRFRDLGLPIIQDDVPDYAGPLAGVLAALDWAAIHRPSIEWLVSVTGDAPFVPQDLVTRLHRVRDAEQAPLACAASSDRSHHAIGLWPVNLRHDLHQAVTVDHLRRVEDWTRRHRVARAVWPTTPFDPFFNINTPEDLVSAKAMVEQFADRL</sequence>
<dbReference type="EMBL" id="JAATJS010000002">
    <property type="protein sequence ID" value="NIX76206.1"/>
    <property type="molecule type" value="Genomic_DNA"/>
</dbReference>
<dbReference type="InterPro" id="IPR029044">
    <property type="entry name" value="Nucleotide-diphossugar_trans"/>
</dbReference>
<evidence type="ECO:0000256" key="7">
    <source>
        <dbReference type="ARBA" id="ARBA00023150"/>
    </source>
</evidence>
<name>A0ABX0VAW4_9HYPH</name>
<keyword evidence="3 8" id="KW-0479">Metal-binding</keyword>
<evidence type="ECO:0000256" key="3">
    <source>
        <dbReference type="ARBA" id="ARBA00022723"/>
    </source>
</evidence>
<evidence type="ECO:0000256" key="6">
    <source>
        <dbReference type="ARBA" id="ARBA00023134"/>
    </source>
</evidence>
<keyword evidence="10" id="KW-0548">Nucleotidyltransferase</keyword>
<dbReference type="Pfam" id="PF12804">
    <property type="entry name" value="NTP_transf_3"/>
    <property type="match status" value="1"/>
</dbReference>
<evidence type="ECO:0000256" key="2">
    <source>
        <dbReference type="ARBA" id="ARBA00022679"/>
    </source>
</evidence>